<comment type="caution">
    <text evidence="2">The sequence shown here is derived from an EMBL/GenBank/DDBJ whole genome shotgun (WGS) entry which is preliminary data.</text>
</comment>
<feature type="chain" id="PRO_5041905122" evidence="1">
    <location>
        <begin position="17"/>
        <end position="540"/>
    </location>
</feature>
<protein>
    <submittedName>
        <fullName evidence="2">Uncharacterized protein</fullName>
    </submittedName>
</protein>
<name>A0AAD5TYP4_9FUNG</name>
<accession>A0AAD5TYP4</accession>
<sequence length="540" mass="63250">MLLISILLTLYYTSHLQQLFKFDKKICKNFVNHEHPASHFGNGEGEGSRFVIQNAKIKIASIDGHQATRDDFRFISEVLKFNYTLYHPRYDLSLNLAMGQTKKFSNLLNYCGTSDFFCDTFDVVIVSDINTDARFLLERLDKDFDQPEMKRCKIKKLILLTTNRFDVGLRGWDKEEYYQTIKNIQSRNDKRLIFVANNPFEEKYAKSVINDNVGIKYEYMIRPFGISYLKDSRVIAAEEKKIPIFLGKDNYNNKKFFKKLKSILKENVTLAPHHYGGPNALKQYEAVIELPYQVSTMKNYENLRAGVVMYIPSPKFFYELETEVLKFNYTLYHPRYDLSLNLAMGGTSDFFCDTFDVVIVSDINTDARFLLERLDKDFDQPEMKRCKIKKLILLTTNRFDVGLRGWDKEEYYQTIKNIQSRNDKRLIFVANNPFEEKYAKSVINDNVGIKYEYMIRPFGISYLKDSRVIAAEEKKIPIFLGKDNYNNKKFFKKLKSILKENVTLAPHHYGGPNALKQYEAVIELPYQVSTMKNYENLRAG</sequence>
<organism evidence="2 3">
    <name type="scientific">Clydaea vesicula</name>
    <dbReference type="NCBI Taxonomy" id="447962"/>
    <lineage>
        <taxon>Eukaryota</taxon>
        <taxon>Fungi</taxon>
        <taxon>Fungi incertae sedis</taxon>
        <taxon>Chytridiomycota</taxon>
        <taxon>Chytridiomycota incertae sedis</taxon>
        <taxon>Chytridiomycetes</taxon>
        <taxon>Lobulomycetales</taxon>
        <taxon>Lobulomycetaceae</taxon>
        <taxon>Clydaea</taxon>
    </lineage>
</organism>
<feature type="signal peptide" evidence="1">
    <location>
        <begin position="1"/>
        <end position="16"/>
    </location>
</feature>
<evidence type="ECO:0000313" key="3">
    <source>
        <dbReference type="Proteomes" id="UP001211065"/>
    </source>
</evidence>
<dbReference type="EMBL" id="JADGJW010001313">
    <property type="protein sequence ID" value="KAJ3204323.1"/>
    <property type="molecule type" value="Genomic_DNA"/>
</dbReference>
<dbReference type="Proteomes" id="UP001211065">
    <property type="component" value="Unassembled WGS sequence"/>
</dbReference>
<evidence type="ECO:0000256" key="1">
    <source>
        <dbReference type="SAM" id="SignalP"/>
    </source>
</evidence>
<keyword evidence="1" id="KW-0732">Signal</keyword>
<dbReference type="AlphaFoldDB" id="A0AAD5TYP4"/>
<gene>
    <name evidence="2" type="ORF">HK099_001196</name>
</gene>
<reference evidence="2" key="1">
    <citation type="submission" date="2020-05" db="EMBL/GenBank/DDBJ databases">
        <title>Phylogenomic resolution of chytrid fungi.</title>
        <authorList>
            <person name="Stajich J.E."/>
            <person name="Amses K."/>
            <person name="Simmons R."/>
            <person name="Seto K."/>
            <person name="Myers J."/>
            <person name="Bonds A."/>
            <person name="Quandt C.A."/>
            <person name="Barry K."/>
            <person name="Liu P."/>
            <person name="Grigoriev I."/>
            <person name="Longcore J.E."/>
            <person name="James T.Y."/>
        </authorList>
    </citation>
    <scope>NUCLEOTIDE SEQUENCE</scope>
    <source>
        <strain evidence="2">JEL0476</strain>
    </source>
</reference>
<keyword evidence="3" id="KW-1185">Reference proteome</keyword>
<evidence type="ECO:0000313" key="2">
    <source>
        <dbReference type="EMBL" id="KAJ3204323.1"/>
    </source>
</evidence>
<proteinExistence type="predicted"/>
<feature type="non-terminal residue" evidence="2">
    <location>
        <position position="1"/>
    </location>
</feature>